<dbReference type="InterPro" id="IPR016156">
    <property type="entry name" value="FAD/NAD-linked_Rdtase_dimer_sf"/>
</dbReference>
<dbReference type="Gene3D" id="3.50.50.60">
    <property type="entry name" value="FAD/NAD(P)-binding domain"/>
    <property type="match status" value="2"/>
</dbReference>
<dbReference type="SUPFAM" id="SSF55424">
    <property type="entry name" value="FAD/NAD-linked reductases, dimerisation (C-terminal) domain"/>
    <property type="match status" value="1"/>
</dbReference>
<feature type="domain" description="FAD/NAD(P)-binding" evidence="5">
    <location>
        <begin position="6"/>
        <end position="296"/>
    </location>
</feature>
<evidence type="ECO:0000313" key="7">
    <source>
        <dbReference type="EMBL" id="TCJ24329.1"/>
    </source>
</evidence>
<dbReference type="Pfam" id="PF14759">
    <property type="entry name" value="Reductase_C"/>
    <property type="match status" value="1"/>
</dbReference>
<dbReference type="EMBL" id="SJZJ01000013">
    <property type="protein sequence ID" value="TCJ24329.1"/>
    <property type="molecule type" value="Genomic_DNA"/>
</dbReference>
<feature type="domain" description="Reductase C-terminal" evidence="6">
    <location>
        <begin position="315"/>
        <end position="377"/>
    </location>
</feature>
<dbReference type="GO" id="GO:0005737">
    <property type="term" value="C:cytoplasm"/>
    <property type="evidence" value="ECO:0007669"/>
    <property type="project" value="TreeGrafter"/>
</dbReference>
<evidence type="ECO:0000256" key="2">
    <source>
        <dbReference type="ARBA" id="ARBA00022630"/>
    </source>
</evidence>
<evidence type="ECO:0000256" key="4">
    <source>
        <dbReference type="ARBA" id="ARBA00023002"/>
    </source>
</evidence>
<dbReference type="Proteomes" id="UP000295453">
    <property type="component" value="Unassembled WGS sequence"/>
</dbReference>
<dbReference type="PANTHER" id="PTHR43557:SF2">
    <property type="entry name" value="RIESKE DOMAIN-CONTAINING PROTEIN-RELATED"/>
    <property type="match status" value="1"/>
</dbReference>
<evidence type="ECO:0000313" key="8">
    <source>
        <dbReference type="Proteomes" id="UP000295453"/>
    </source>
</evidence>
<keyword evidence="3" id="KW-0274">FAD</keyword>
<dbReference type="InterPro" id="IPR028202">
    <property type="entry name" value="Reductase_C"/>
</dbReference>
<protein>
    <submittedName>
        <fullName evidence="7">Ferredoxin reductase</fullName>
    </submittedName>
</protein>
<evidence type="ECO:0000259" key="5">
    <source>
        <dbReference type="Pfam" id="PF07992"/>
    </source>
</evidence>
<dbReference type="InterPro" id="IPR023753">
    <property type="entry name" value="FAD/NAD-binding_dom"/>
</dbReference>
<evidence type="ECO:0000256" key="3">
    <source>
        <dbReference type="ARBA" id="ARBA00022827"/>
    </source>
</evidence>
<dbReference type="GO" id="GO:0016651">
    <property type="term" value="F:oxidoreductase activity, acting on NAD(P)H"/>
    <property type="evidence" value="ECO:0007669"/>
    <property type="project" value="TreeGrafter"/>
</dbReference>
<dbReference type="OrthoDB" id="3568330at2"/>
<organism evidence="7 8">
    <name type="scientific">Nocardioides jejuensis</name>
    <dbReference type="NCBI Taxonomy" id="2502782"/>
    <lineage>
        <taxon>Bacteria</taxon>
        <taxon>Bacillati</taxon>
        <taxon>Actinomycetota</taxon>
        <taxon>Actinomycetes</taxon>
        <taxon>Propionibacteriales</taxon>
        <taxon>Nocardioidaceae</taxon>
        <taxon>Nocardioides</taxon>
    </lineage>
</organism>
<evidence type="ECO:0000256" key="1">
    <source>
        <dbReference type="ARBA" id="ARBA00001974"/>
    </source>
</evidence>
<sequence length="388" mass="41589">MDEPRSIVIVGGGLAAAHAVESLRDMDYAGRLALVAREQHLPYERPPLSKGYLAGNDDRDALFPHDAGWYRDNDVTLRIGTAVTDLQLSERVAVLDDGTSLGYDRLLIATGASPRTLQVPGISHAVTLRTIDDSERLRAAFQQGGRLVVIGAGWIGLEVAATARQAGMEVTVLEAADRPLGAVFGPVLADHLARVHAKNGVTIHTGVRIEAVTEHGVVTSDDTFEADLVLLGVGATPTSGLAESAGLAVDNGILVDERLMSSDPYVYAAGDVANARNTVLGQHLRVEHWDNAIRQGKLAGRTMLGIDDSYDWLPYFFTDQFDFSMEYVGRSSPDDEVVLRGDIDGGAFVAWWLRDGVVTAGMNVNVWDVNDAIRAAIGKPATEIPDLG</sequence>
<dbReference type="PANTHER" id="PTHR43557">
    <property type="entry name" value="APOPTOSIS-INDUCING FACTOR 1"/>
    <property type="match status" value="1"/>
</dbReference>
<name>A0A4R1C1J2_9ACTN</name>
<dbReference type="SUPFAM" id="SSF51905">
    <property type="entry name" value="FAD/NAD(P)-binding domain"/>
    <property type="match status" value="2"/>
</dbReference>
<keyword evidence="4" id="KW-0560">Oxidoreductase</keyword>
<comment type="cofactor">
    <cofactor evidence="1">
        <name>FAD</name>
        <dbReference type="ChEBI" id="CHEBI:57692"/>
    </cofactor>
</comment>
<dbReference type="AlphaFoldDB" id="A0A4R1C1J2"/>
<keyword evidence="2" id="KW-0285">Flavoprotein</keyword>
<reference evidence="7 8" key="1">
    <citation type="submission" date="2019-03" db="EMBL/GenBank/DDBJ databases">
        <authorList>
            <person name="Kim M.K.M."/>
        </authorList>
    </citation>
    <scope>NUCLEOTIDE SEQUENCE [LARGE SCALE GENOMIC DNA]</scope>
    <source>
        <strain evidence="7 8">18JY15-6</strain>
    </source>
</reference>
<dbReference type="RefSeq" id="WP_131583295.1">
    <property type="nucleotide sequence ID" value="NZ_SJZJ01000013.1"/>
</dbReference>
<comment type="caution">
    <text evidence="7">The sequence shown here is derived from an EMBL/GenBank/DDBJ whole genome shotgun (WGS) entry which is preliminary data.</text>
</comment>
<evidence type="ECO:0000259" key="6">
    <source>
        <dbReference type="Pfam" id="PF14759"/>
    </source>
</evidence>
<dbReference type="PRINTS" id="PR00411">
    <property type="entry name" value="PNDRDTASEI"/>
</dbReference>
<keyword evidence="8" id="KW-1185">Reference proteome</keyword>
<dbReference type="InterPro" id="IPR036188">
    <property type="entry name" value="FAD/NAD-bd_sf"/>
</dbReference>
<dbReference type="PRINTS" id="PR00368">
    <property type="entry name" value="FADPNR"/>
</dbReference>
<accession>A0A4R1C1J2</accession>
<gene>
    <name evidence="7" type="ORF">EPD65_08925</name>
</gene>
<dbReference type="Gene3D" id="3.30.390.30">
    <property type="match status" value="1"/>
</dbReference>
<dbReference type="Pfam" id="PF07992">
    <property type="entry name" value="Pyr_redox_2"/>
    <property type="match status" value="1"/>
</dbReference>
<proteinExistence type="predicted"/>
<dbReference type="InterPro" id="IPR050446">
    <property type="entry name" value="FAD-oxidoreductase/Apoptosis"/>
</dbReference>